<sequence>MKVWETEILLLTLKSSYLANPANFVSPPMIFPEFFCLYLTEPEIFPTNIKPWESVRAFWSYSVRKENTIYCYIIEDNRTLTFHFIIPQCIFVIWCYLPTEFNGSLIIYNRIIRPYYQKHHNRIDGMANSASRLVADAVRKDN</sequence>
<gene>
    <name evidence="1" type="ORF">SFRICE_028572</name>
</gene>
<dbReference type="AlphaFoldDB" id="A0A2H1VKT9"/>
<dbReference type="OrthoDB" id="10009287at2759"/>
<proteinExistence type="predicted"/>
<evidence type="ECO:0000313" key="1">
    <source>
        <dbReference type="EMBL" id="SOQ41437.1"/>
    </source>
</evidence>
<accession>A0A2H1VKT9</accession>
<reference evidence="1" key="1">
    <citation type="submission" date="2016-07" db="EMBL/GenBank/DDBJ databases">
        <authorList>
            <person name="Bretaudeau A."/>
        </authorList>
    </citation>
    <scope>NUCLEOTIDE SEQUENCE</scope>
    <source>
        <strain evidence="1">Rice</strain>
        <tissue evidence="1">Whole body</tissue>
    </source>
</reference>
<name>A0A2H1VKT9_SPOFR</name>
<dbReference type="EMBL" id="ODYU01003104">
    <property type="protein sequence ID" value="SOQ41437.1"/>
    <property type="molecule type" value="Genomic_DNA"/>
</dbReference>
<protein>
    <submittedName>
        <fullName evidence="1">SFRICE_028572</fullName>
    </submittedName>
</protein>
<organism evidence="1">
    <name type="scientific">Spodoptera frugiperda</name>
    <name type="common">Fall armyworm</name>
    <dbReference type="NCBI Taxonomy" id="7108"/>
    <lineage>
        <taxon>Eukaryota</taxon>
        <taxon>Metazoa</taxon>
        <taxon>Ecdysozoa</taxon>
        <taxon>Arthropoda</taxon>
        <taxon>Hexapoda</taxon>
        <taxon>Insecta</taxon>
        <taxon>Pterygota</taxon>
        <taxon>Neoptera</taxon>
        <taxon>Endopterygota</taxon>
        <taxon>Lepidoptera</taxon>
        <taxon>Glossata</taxon>
        <taxon>Ditrysia</taxon>
        <taxon>Noctuoidea</taxon>
        <taxon>Noctuidae</taxon>
        <taxon>Amphipyrinae</taxon>
        <taxon>Spodoptera</taxon>
    </lineage>
</organism>